<dbReference type="RefSeq" id="WP_114097838.1">
    <property type="nucleotide sequence ID" value="NZ_JPWI01000005.1"/>
</dbReference>
<dbReference type="InterPro" id="IPR053716">
    <property type="entry name" value="Flag_assembly_chemotaxis_eff"/>
</dbReference>
<feature type="coiled-coil region" evidence="1">
    <location>
        <begin position="335"/>
        <end position="362"/>
    </location>
</feature>
<keyword evidence="2" id="KW-0812">Transmembrane</keyword>
<keyword evidence="2" id="KW-0472">Membrane</keyword>
<reference evidence="3 4" key="1">
    <citation type="submission" date="2014-07" db="EMBL/GenBank/DDBJ databases">
        <title>Draft genome sequence of Thalassospira profundimaris PR54-5.</title>
        <authorList>
            <person name="Lai Q."/>
            <person name="Shao Z."/>
        </authorList>
    </citation>
    <scope>NUCLEOTIDE SEQUENCE [LARGE SCALE GENOMIC DNA]</scope>
    <source>
        <strain evidence="3 4">PR54-5</strain>
    </source>
</reference>
<gene>
    <name evidence="3" type="ORF">TH30_09690</name>
</gene>
<sequence>MGLFSKFSSTFKKLDEAQHDYEVSLTKFPDINVPKLQTDLKLEERAQERGEAGEPPTGSTSLDAVETEIVDVIETFKRSAINTYSDQTEVLADRQAKLDFTSSVSQIDLELKEGVADFKRLIDKGLDQLHAKRKALQSQAVELKEFRKRHNRFMSADYPSNAIHVLQLAIVAVLWFVESFGNASFLAKGNELGILGAYTEAIVISTVNLVCAFMLGRAVTYINHVNFGLKFIGLLSLFTFVVGAFCLNLLVAHYRDVTGTFLDQGGLLAVQNITENPLGLADFRSWLLFAMGMLFAIVSFIDGLKWDDPYPGYGKKTRRVEAVRQDYLGEKEYHIDELESAFADAVDELKSARSALAKWRQEHSAINESRKRWHEAFRDHLDGLERSGNALLNYYREENRKARTGNAPKRFKDKWTLSRPSASETFVSQTVDKAELDELLRKAQDKIDNGILEITQLHDDGLQSYRKLDELFPDEPEDAVSNG</sequence>
<organism evidence="3 4">
    <name type="scientific">Thalassospira profundimaris</name>
    <dbReference type="NCBI Taxonomy" id="502049"/>
    <lineage>
        <taxon>Bacteria</taxon>
        <taxon>Pseudomonadati</taxon>
        <taxon>Pseudomonadota</taxon>
        <taxon>Alphaproteobacteria</taxon>
        <taxon>Rhodospirillales</taxon>
        <taxon>Thalassospiraceae</taxon>
        <taxon>Thalassospira</taxon>
    </lineage>
</organism>
<feature type="transmembrane region" description="Helical" evidence="2">
    <location>
        <begin position="231"/>
        <end position="254"/>
    </location>
</feature>
<protein>
    <submittedName>
        <fullName evidence="3">Uncharacterized protein</fullName>
    </submittedName>
</protein>
<keyword evidence="2" id="KW-1133">Transmembrane helix</keyword>
<evidence type="ECO:0000256" key="1">
    <source>
        <dbReference type="SAM" id="Coils"/>
    </source>
</evidence>
<dbReference type="EMBL" id="JPWI01000005">
    <property type="protein sequence ID" value="RCK46093.1"/>
    <property type="molecule type" value="Genomic_DNA"/>
</dbReference>
<keyword evidence="1" id="KW-0175">Coiled coil</keyword>
<dbReference type="AlphaFoldDB" id="A0A367WXC0"/>
<feature type="transmembrane region" description="Helical" evidence="2">
    <location>
        <begin position="158"/>
        <end position="177"/>
    </location>
</feature>
<proteinExistence type="predicted"/>
<dbReference type="Proteomes" id="UP000252255">
    <property type="component" value="Unassembled WGS sequence"/>
</dbReference>
<feature type="transmembrane region" description="Helical" evidence="2">
    <location>
        <begin position="197"/>
        <end position="219"/>
    </location>
</feature>
<name>A0A367WXC0_9PROT</name>
<dbReference type="Gene3D" id="1.10.287.1700">
    <property type="match status" value="1"/>
</dbReference>
<evidence type="ECO:0000313" key="3">
    <source>
        <dbReference type="EMBL" id="RCK46093.1"/>
    </source>
</evidence>
<evidence type="ECO:0000256" key="2">
    <source>
        <dbReference type="SAM" id="Phobius"/>
    </source>
</evidence>
<accession>A0A367WXC0</accession>
<comment type="caution">
    <text evidence="3">The sequence shown here is derived from an EMBL/GenBank/DDBJ whole genome shotgun (WGS) entry which is preliminary data.</text>
</comment>
<evidence type="ECO:0000313" key="4">
    <source>
        <dbReference type="Proteomes" id="UP000252255"/>
    </source>
</evidence>
<feature type="transmembrane region" description="Helical" evidence="2">
    <location>
        <begin position="286"/>
        <end position="306"/>
    </location>
</feature>
<dbReference type="OrthoDB" id="9795988at2"/>